<dbReference type="AlphaFoldDB" id="A0A803VZE3"/>
<accession>A0A803VZE3</accession>
<protein>
    <submittedName>
        <fullName evidence="1">Uncharacterized protein</fullName>
    </submittedName>
</protein>
<organism evidence="1 2">
    <name type="scientific">Ficedula albicollis</name>
    <name type="common">Collared flycatcher</name>
    <name type="synonym">Muscicapa albicollis</name>
    <dbReference type="NCBI Taxonomy" id="59894"/>
    <lineage>
        <taxon>Eukaryota</taxon>
        <taxon>Metazoa</taxon>
        <taxon>Chordata</taxon>
        <taxon>Craniata</taxon>
        <taxon>Vertebrata</taxon>
        <taxon>Euteleostomi</taxon>
        <taxon>Archelosauria</taxon>
        <taxon>Archosauria</taxon>
        <taxon>Dinosauria</taxon>
        <taxon>Saurischia</taxon>
        <taxon>Theropoda</taxon>
        <taxon>Coelurosauria</taxon>
        <taxon>Aves</taxon>
        <taxon>Neognathae</taxon>
        <taxon>Neoaves</taxon>
        <taxon>Telluraves</taxon>
        <taxon>Australaves</taxon>
        <taxon>Passeriformes</taxon>
        <taxon>Muscicapidae</taxon>
        <taxon>Ficedula</taxon>
    </lineage>
</organism>
<keyword evidence="2" id="KW-1185">Reference proteome</keyword>
<evidence type="ECO:0000313" key="1">
    <source>
        <dbReference type="Ensembl" id="ENSFALP00000028099.1"/>
    </source>
</evidence>
<proteinExistence type="predicted"/>
<reference evidence="1 2" key="1">
    <citation type="journal article" date="2012" name="Nature">
        <title>The genomic landscape of species divergence in Ficedula flycatchers.</title>
        <authorList>
            <person name="Ellegren H."/>
            <person name="Smeds L."/>
            <person name="Burri R."/>
            <person name="Olason P.I."/>
            <person name="Backstrom N."/>
            <person name="Kawakami T."/>
            <person name="Kunstner A."/>
            <person name="Makinen H."/>
            <person name="Nadachowska-Brzyska K."/>
            <person name="Qvarnstrom A."/>
            <person name="Uebbing S."/>
            <person name="Wolf J.B."/>
        </authorList>
    </citation>
    <scope>NUCLEOTIDE SEQUENCE [LARGE SCALE GENOMIC DNA]</scope>
</reference>
<reference evidence="1" key="2">
    <citation type="submission" date="2025-08" db="UniProtKB">
        <authorList>
            <consortium name="Ensembl"/>
        </authorList>
    </citation>
    <scope>IDENTIFICATION</scope>
</reference>
<name>A0A803VZE3_FICAL</name>
<dbReference type="GeneTree" id="ENSGT00390000010849"/>
<evidence type="ECO:0000313" key="2">
    <source>
        <dbReference type="Proteomes" id="UP000016665"/>
    </source>
</evidence>
<reference evidence="1" key="3">
    <citation type="submission" date="2025-09" db="UniProtKB">
        <authorList>
            <consortium name="Ensembl"/>
        </authorList>
    </citation>
    <scope>IDENTIFICATION</scope>
</reference>
<dbReference type="Proteomes" id="UP000016665">
    <property type="component" value="Chromosome 1"/>
</dbReference>
<sequence>PCSISASSHISQPLVLGVHVQLLTVQLRQLGEGFLDAVQVLDGLPKGGQHLLAMGTHLGVAQDGRGAGQVPKVVKEPLGPGVDDQQPGRDTSTDMLKLHAQDTGPSYLPLPLPSCAQHRPGRSSHPCWNPQGAALEPGAACLDRCGASQTCTAPRLQTPELHGLLLRALGSY</sequence>
<dbReference type="Ensembl" id="ENSFALT00000029054.1">
    <property type="protein sequence ID" value="ENSFALP00000028099.1"/>
    <property type="gene ID" value="ENSFALG00000028820.1"/>
</dbReference>